<feature type="compositionally biased region" description="Polar residues" evidence="1">
    <location>
        <begin position="688"/>
        <end position="700"/>
    </location>
</feature>
<feature type="region of interest" description="Disordered" evidence="1">
    <location>
        <begin position="511"/>
        <end position="594"/>
    </location>
</feature>
<proteinExistence type="predicted"/>
<evidence type="ECO:0000313" key="2">
    <source>
        <dbReference type="EMBL" id="KAK7099187.1"/>
    </source>
</evidence>
<feature type="compositionally biased region" description="Polar residues" evidence="1">
    <location>
        <begin position="720"/>
        <end position="732"/>
    </location>
</feature>
<feature type="region of interest" description="Disordered" evidence="1">
    <location>
        <begin position="795"/>
        <end position="816"/>
    </location>
</feature>
<reference evidence="2 3" key="1">
    <citation type="submission" date="2024-02" db="EMBL/GenBank/DDBJ databases">
        <title>Chromosome-scale genome assembly of the rough periwinkle Littorina saxatilis.</title>
        <authorList>
            <person name="De Jode A."/>
            <person name="Faria R."/>
            <person name="Formenti G."/>
            <person name="Sims Y."/>
            <person name="Smith T.P."/>
            <person name="Tracey A."/>
            <person name="Wood J.M.D."/>
            <person name="Zagrodzka Z.B."/>
            <person name="Johannesson K."/>
            <person name="Butlin R.K."/>
            <person name="Leder E.H."/>
        </authorList>
    </citation>
    <scope>NUCLEOTIDE SEQUENCE [LARGE SCALE GENOMIC DNA]</scope>
    <source>
        <strain evidence="2">Snail1</strain>
        <tissue evidence="2">Muscle</tissue>
    </source>
</reference>
<dbReference type="EMBL" id="JBAMIC010000012">
    <property type="protein sequence ID" value="KAK7099187.1"/>
    <property type="molecule type" value="Genomic_DNA"/>
</dbReference>
<feature type="compositionally biased region" description="Basic residues" evidence="1">
    <location>
        <begin position="807"/>
        <end position="816"/>
    </location>
</feature>
<keyword evidence="3" id="KW-1185">Reference proteome</keyword>
<feature type="region of interest" description="Disordered" evidence="1">
    <location>
        <begin position="1"/>
        <end position="20"/>
    </location>
</feature>
<feature type="compositionally biased region" description="Basic and acidic residues" evidence="1">
    <location>
        <begin position="795"/>
        <end position="806"/>
    </location>
</feature>
<name>A0AAN9B5A6_9CAEN</name>
<feature type="compositionally biased region" description="Polar residues" evidence="1">
    <location>
        <begin position="207"/>
        <end position="235"/>
    </location>
</feature>
<feature type="region of interest" description="Disordered" evidence="1">
    <location>
        <begin position="189"/>
        <end position="239"/>
    </location>
</feature>
<feature type="compositionally biased region" description="Basic and acidic residues" evidence="1">
    <location>
        <begin position="9"/>
        <end position="19"/>
    </location>
</feature>
<sequence length="816" mass="92668">MGNQQSGTHDSEPEHEDLRASFILCQPKSQKHTKKRNDFSEEAITRTLRQCKIHLDHFDPNNPTGPVLVIKSATEKDQVQRFVWESEVQPQNQLMVVLTTKLYKNCDGHPRLVQLKWEKDGKNFLKNQNLSKVQEFIRKCPPKAYQRVEEQRQGIQYDSFNASDVPSTSRDAAVSDAAQFQQLSHGTLPQRDEGVFVRPDALPPHRTNIQRSAQGASSGATNQQLETQQTSSTPFIQPDRVDYAFDRDNKDSLLMKALQFVQTSGGIELVKSKDVTKSLPLLVFCLNDTRLQEDIENAERKTRSGKDVMLLVVTDRKDLRLIDTKATKVFGNKARLCWDHEKKKFRESDNKQDLVWIQKFLDKYGKEFTIQFSRFGSLKRTASQRLQGKASGVYRVLPSRVPVSESLLQNVVYFFNKKFVELNEDRQGSGAFVLFCFAAEGFERDVSAFIRPQGDAEIIVVALCRKYKPSVVRIEGREISLLFIKELDTDVEDRNENKMAVNRLKRFLNEHSKSESGPKEGNQEMSVNDQPARGFEDTLSASSAGSRDSATSPYGVQVTSRQTCPSSPMQDIDLSDRFDRNGRGHTYPHQTSEGYATDAKLHGYESQDSRYLAHDHTGQLDPSHEYFSRIGVRQETVMEAEDFNTDSAPKSEQKTLGIGAYHRDTLSEQFEHKTHRNPTRTNQRRGETPTSLQETHTEGGSFNAKRYDSKHTGYVPDAHSSYSQVTQATGCSVSDAYSEGNPHKPQSQRRRQRKPRDTILPEGDGATVQKPGSKRAAEEPLEDLITSIGAMSVCEKERKQELEPLRPKSRARRQKR</sequence>
<evidence type="ECO:0000313" key="3">
    <source>
        <dbReference type="Proteomes" id="UP001374579"/>
    </source>
</evidence>
<protein>
    <submittedName>
        <fullName evidence="2">Uncharacterized protein</fullName>
    </submittedName>
</protein>
<gene>
    <name evidence="2" type="ORF">V1264_003368</name>
</gene>
<dbReference type="AlphaFoldDB" id="A0AAN9B5A6"/>
<feature type="compositionally biased region" description="Polar residues" evidence="1">
    <location>
        <begin position="539"/>
        <end position="569"/>
    </location>
</feature>
<dbReference type="Proteomes" id="UP001374579">
    <property type="component" value="Unassembled WGS sequence"/>
</dbReference>
<feature type="compositionally biased region" description="Basic and acidic residues" evidence="1">
    <location>
        <begin position="511"/>
        <end position="522"/>
    </location>
</feature>
<comment type="caution">
    <text evidence="2">The sequence shown here is derived from an EMBL/GenBank/DDBJ whole genome shotgun (WGS) entry which is preliminary data.</text>
</comment>
<accession>A0AAN9B5A6</accession>
<evidence type="ECO:0000256" key="1">
    <source>
        <dbReference type="SAM" id="MobiDB-lite"/>
    </source>
</evidence>
<organism evidence="2 3">
    <name type="scientific">Littorina saxatilis</name>
    <dbReference type="NCBI Taxonomy" id="31220"/>
    <lineage>
        <taxon>Eukaryota</taxon>
        <taxon>Metazoa</taxon>
        <taxon>Spiralia</taxon>
        <taxon>Lophotrochozoa</taxon>
        <taxon>Mollusca</taxon>
        <taxon>Gastropoda</taxon>
        <taxon>Caenogastropoda</taxon>
        <taxon>Littorinimorpha</taxon>
        <taxon>Littorinoidea</taxon>
        <taxon>Littorinidae</taxon>
        <taxon>Littorina</taxon>
    </lineage>
</organism>
<feature type="region of interest" description="Disordered" evidence="1">
    <location>
        <begin position="666"/>
        <end position="782"/>
    </location>
</feature>